<organism evidence="3 4">
    <name type="scientific">Paracoccus zhejiangensis</name>
    <dbReference type="NCBI Taxonomy" id="1077935"/>
    <lineage>
        <taxon>Bacteria</taxon>
        <taxon>Pseudomonadati</taxon>
        <taxon>Pseudomonadota</taxon>
        <taxon>Alphaproteobacteria</taxon>
        <taxon>Rhodobacterales</taxon>
        <taxon>Paracoccaceae</taxon>
        <taxon>Paracoccus</taxon>
    </lineage>
</organism>
<keyword evidence="4" id="KW-1185">Reference proteome</keyword>
<gene>
    <name evidence="3" type="ORF">CX676_20505</name>
</gene>
<dbReference type="EMBL" id="CP025432">
    <property type="protein sequence ID" value="AUH66701.1"/>
    <property type="molecule type" value="Genomic_DNA"/>
</dbReference>
<evidence type="ECO:0000313" key="4">
    <source>
        <dbReference type="Proteomes" id="UP000234530"/>
    </source>
</evidence>
<accession>A0A2H5F572</accession>
<evidence type="ECO:0000256" key="1">
    <source>
        <dbReference type="ARBA" id="ARBA00023002"/>
    </source>
</evidence>
<dbReference type="GO" id="GO:0005737">
    <property type="term" value="C:cytoplasm"/>
    <property type="evidence" value="ECO:0007669"/>
    <property type="project" value="TreeGrafter"/>
</dbReference>
<dbReference type="OrthoDB" id="9806452at2"/>
<dbReference type="InterPro" id="IPR036188">
    <property type="entry name" value="FAD/NAD-bd_sf"/>
</dbReference>
<feature type="domain" description="FAD dependent oxidoreductase" evidence="2">
    <location>
        <begin position="5"/>
        <end position="348"/>
    </location>
</feature>
<dbReference type="Gene3D" id="3.50.50.60">
    <property type="entry name" value="FAD/NAD(P)-binding domain"/>
    <property type="match status" value="1"/>
</dbReference>
<dbReference type="PANTHER" id="PTHR13847">
    <property type="entry name" value="SARCOSINE DEHYDROGENASE-RELATED"/>
    <property type="match status" value="1"/>
</dbReference>
<keyword evidence="3" id="KW-0614">Plasmid</keyword>
<sequence>MSSPDVIVIGGGLHGLSAALHLARGGADVTVLEGEFVGRHASGASAAGVRTLGRNPLEMPLSTIAMDMWHRIADLVDDDCGFHAHGQLRVAETDDQMGAERQRISRLRDNGYSNEALIGQDQLRRLVPGINPKFIGAAYAADDGAADPHRTLVAFRAAARRAGVTIVEGAPVQGLNRTGGGWTVRTQAGTFVASKAVNAAGAWGSRVAAMAGETIPLLAKASMMMVTERLTQTIRPVVSIIGRSLSFKQSSQGTLVLGGGIQGRYDLDSGRTAMDFHALARGAAAAEELMPSVAGARITRCWSGIEGKTQDLLPVICPGKTEGLFHIFGFSGHGFQLVPAAGAAMAEMVTTGVVPEVLRPFDADRLTIKGAVA</sequence>
<dbReference type="KEGG" id="pzh:CX676_20505"/>
<dbReference type="PANTHER" id="PTHR13847:SF287">
    <property type="entry name" value="FAD-DEPENDENT OXIDOREDUCTASE DOMAIN-CONTAINING PROTEIN 1"/>
    <property type="match status" value="1"/>
</dbReference>
<dbReference type="Proteomes" id="UP000234530">
    <property type="component" value="Plasmid pPZ02"/>
</dbReference>
<name>A0A2H5F572_9RHOB</name>
<dbReference type="Pfam" id="PF01266">
    <property type="entry name" value="DAO"/>
    <property type="match status" value="1"/>
</dbReference>
<proteinExistence type="predicted"/>
<protein>
    <submittedName>
        <fullName evidence="3">FAD-dependent oxidoreductase</fullName>
    </submittedName>
</protein>
<keyword evidence="1" id="KW-0560">Oxidoreductase</keyword>
<dbReference type="AlphaFoldDB" id="A0A2H5F572"/>
<dbReference type="SUPFAM" id="SSF51905">
    <property type="entry name" value="FAD/NAD(P)-binding domain"/>
    <property type="match status" value="1"/>
</dbReference>
<geneLocation type="plasmid" evidence="4">
    <name>ppz02</name>
</geneLocation>
<evidence type="ECO:0000259" key="2">
    <source>
        <dbReference type="Pfam" id="PF01266"/>
    </source>
</evidence>
<dbReference type="RefSeq" id="WP_101754672.1">
    <property type="nucleotide sequence ID" value="NZ_CP025432.1"/>
</dbReference>
<reference evidence="3 4" key="1">
    <citation type="journal article" date="2013" name="Antonie Van Leeuwenhoek">
        <title>Paracoccus zhejiangensis sp. nov., isolated from activated sludge in wastewater-treatment system.</title>
        <authorList>
            <person name="Wu Z.G."/>
            <person name="Zhang D.F."/>
            <person name="Liu Y.L."/>
            <person name="Wang F."/>
            <person name="Jiang X."/>
            <person name="Li C."/>
            <person name="Li S.P."/>
            <person name="Hong Q."/>
            <person name="Li W.J."/>
        </authorList>
    </citation>
    <scope>NUCLEOTIDE SEQUENCE [LARGE SCALE GENOMIC DNA]</scope>
    <source>
        <strain evidence="3 4">J6</strain>
        <plasmid evidence="4">Plasmid ppz02</plasmid>
    </source>
</reference>
<dbReference type="GO" id="GO:0016491">
    <property type="term" value="F:oxidoreductase activity"/>
    <property type="evidence" value="ECO:0007669"/>
    <property type="project" value="UniProtKB-KW"/>
</dbReference>
<evidence type="ECO:0000313" key="3">
    <source>
        <dbReference type="EMBL" id="AUH66701.1"/>
    </source>
</evidence>
<dbReference type="InterPro" id="IPR006076">
    <property type="entry name" value="FAD-dep_OxRdtase"/>
</dbReference>
<dbReference type="Gene3D" id="3.30.9.10">
    <property type="entry name" value="D-Amino Acid Oxidase, subunit A, domain 2"/>
    <property type="match status" value="1"/>
</dbReference>